<dbReference type="NCBIfam" id="TIGR00996">
    <property type="entry name" value="Mtu_fam_mce"/>
    <property type="match status" value="1"/>
</dbReference>
<protein>
    <submittedName>
        <fullName evidence="4">MCE family protein</fullName>
    </submittedName>
</protein>
<accession>A0A3N0DZK2</accession>
<dbReference type="AlphaFoldDB" id="A0A3N0DZK2"/>
<feature type="transmembrane region" description="Helical" evidence="1">
    <location>
        <begin position="20"/>
        <end position="41"/>
    </location>
</feature>
<evidence type="ECO:0000259" key="3">
    <source>
        <dbReference type="Pfam" id="PF11887"/>
    </source>
</evidence>
<evidence type="ECO:0000313" key="5">
    <source>
        <dbReference type="Proteomes" id="UP000277094"/>
    </source>
</evidence>
<dbReference type="InterPro" id="IPR005693">
    <property type="entry name" value="Mce"/>
</dbReference>
<dbReference type="OrthoDB" id="338143at2"/>
<evidence type="ECO:0000259" key="2">
    <source>
        <dbReference type="Pfam" id="PF02470"/>
    </source>
</evidence>
<keyword evidence="1" id="KW-1133">Transmembrane helix</keyword>
<dbReference type="InterPro" id="IPR003399">
    <property type="entry name" value="Mce/MlaD"/>
</dbReference>
<comment type="caution">
    <text evidence="4">The sequence shown here is derived from an EMBL/GenBank/DDBJ whole genome shotgun (WGS) entry which is preliminary data.</text>
</comment>
<dbReference type="PANTHER" id="PTHR33371">
    <property type="entry name" value="INTERMEMBRANE PHOSPHOLIPID TRANSPORT SYSTEM BINDING PROTEIN MLAD-RELATED"/>
    <property type="match status" value="1"/>
</dbReference>
<sequence length="349" mass="37901">MSGVRMLDKKTRGDLTKLVIFMVVTGLATMMLVVVIGNLSFERSRTYKAIFTDATGVVKGDDIRIAGVKVGSVKNVQIFDRTKAKVTFTVRKSSEVTRSSTATIRYRNLVGQRYISVTQGVGDTSRLPAGDTLPLSQTQPALDLTVLFNGFKPLFAALTPADVNRLSYEIIQVFQGEGGNLQGLLQSTGEITNTLADRDQLIGDVIDNLNAVLQTVGDRDQQLNSLIVNLKTFVTGLTQDRNAILDSLDSVSALAQQTADITTGIRPGLVQDIKGLRTVATNLNKGSDEIDRALQILPIKLTKIGRTAIYGSFFNFYLCEFKAKVVLPTGNINVPYETYPGGNGRCNLS</sequence>
<dbReference type="Proteomes" id="UP000277094">
    <property type="component" value="Unassembled WGS sequence"/>
</dbReference>
<name>A0A3N0DZK2_9ACTN</name>
<evidence type="ECO:0000256" key="1">
    <source>
        <dbReference type="SAM" id="Phobius"/>
    </source>
</evidence>
<dbReference type="RefSeq" id="WP_123232260.1">
    <property type="nucleotide sequence ID" value="NZ_RJSG01000001.1"/>
</dbReference>
<gene>
    <name evidence="4" type="ORF">EFL95_01345</name>
</gene>
<keyword evidence="5" id="KW-1185">Reference proteome</keyword>
<dbReference type="EMBL" id="RJSG01000001">
    <property type="protein sequence ID" value="RNL81055.1"/>
    <property type="molecule type" value="Genomic_DNA"/>
</dbReference>
<keyword evidence="1" id="KW-0472">Membrane</keyword>
<dbReference type="Pfam" id="PF02470">
    <property type="entry name" value="MlaD"/>
    <property type="match status" value="1"/>
</dbReference>
<organism evidence="4 5">
    <name type="scientific">Nocardioides marmorisolisilvae</name>
    <dbReference type="NCBI Taxonomy" id="1542737"/>
    <lineage>
        <taxon>Bacteria</taxon>
        <taxon>Bacillati</taxon>
        <taxon>Actinomycetota</taxon>
        <taxon>Actinomycetes</taxon>
        <taxon>Propionibacteriales</taxon>
        <taxon>Nocardioidaceae</taxon>
        <taxon>Nocardioides</taxon>
    </lineage>
</organism>
<reference evidence="4 5" key="1">
    <citation type="submission" date="2018-11" db="EMBL/GenBank/DDBJ databases">
        <authorList>
            <person name="Li F."/>
        </authorList>
    </citation>
    <scope>NUCLEOTIDE SEQUENCE [LARGE SCALE GENOMIC DNA]</scope>
    <source>
        <strain evidence="4 5">KIS18-7</strain>
    </source>
</reference>
<proteinExistence type="predicted"/>
<feature type="domain" description="Mammalian cell entry C-terminal" evidence="3">
    <location>
        <begin position="125"/>
        <end position="330"/>
    </location>
</feature>
<keyword evidence="1" id="KW-0812">Transmembrane</keyword>
<dbReference type="Pfam" id="PF11887">
    <property type="entry name" value="Mce4_CUP1"/>
    <property type="match status" value="1"/>
</dbReference>
<dbReference type="InterPro" id="IPR052336">
    <property type="entry name" value="MlaD_Phospholipid_Transporter"/>
</dbReference>
<dbReference type="InterPro" id="IPR024516">
    <property type="entry name" value="Mce_C"/>
</dbReference>
<dbReference type="GO" id="GO:0005576">
    <property type="term" value="C:extracellular region"/>
    <property type="evidence" value="ECO:0007669"/>
    <property type="project" value="TreeGrafter"/>
</dbReference>
<dbReference type="GO" id="GO:0051701">
    <property type="term" value="P:biological process involved in interaction with host"/>
    <property type="evidence" value="ECO:0007669"/>
    <property type="project" value="TreeGrafter"/>
</dbReference>
<evidence type="ECO:0000313" key="4">
    <source>
        <dbReference type="EMBL" id="RNL81055.1"/>
    </source>
</evidence>
<feature type="domain" description="Mce/MlaD" evidence="2">
    <location>
        <begin position="44"/>
        <end position="120"/>
    </location>
</feature>
<dbReference type="PANTHER" id="PTHR33371:SF17">
    <property type="entry name" value="MCE-FAMILY PROTEIN MCE1B"/>
    <property type="match status" value="1"/>
</dbReference>